<name>A0A2H5Y9Q1_9CHLR</name>
<evidence type="ECO:0000313" key="2">
    <source>
        <dbReference type="EMBL" id="GBD10107.1"/>
    </source>
</evidence>
<accession>A0A2H5Y9Q1</accession>
<evidence type="ECO:0000313" key="3">
    <source>
        <dbReference type="Proteomes" id="UP000236642"/>
    </source>
</evidence>
<gene>
    <name evidence="2" type="ORF">HRbin22_02372</name>
</gene>
<evidence type="ECO:0008006" key="4">
    <source>
        <dbReference type="Google" id="ProtNLM"/>
    </source>
</evidence>
<protein>
    <recommendedName>
        <fullName evidence="4">DUF5673 domain-containing protein</fullName>
    </recommendedName>
</protein>
<dbReference type="EMBL" id="BEHY01000107">
    <property type="protein sequence ID" value="GBD10107.1"/>
    <property type="molecule type" value="Genomic_DNA"/>
</dbReference>
<keyword evidence="1" id="KW-1133">Transmembrane helix</keyword>
<sequence length="169" mass="19925">MFIFIYILVGLAVMWTLWRAWLPIGVTAPGRLLLEVPLGWRERWRWHRRNFYALTALLVLGALGGWLPFPLSAMIVICVPGIMFIPLRYRFTEEGVALNNVFFRRWEEFHQYRMEPWGIRLMGAGRMDSVCLYLPAGIRGHVRSVVDRRLRKSTRWPAKAQDPTQEVRR</sequence>
<keyword evidence="1" id="KW-0812">Transmembrane</keyword>
<proteinExistence type="predicted"/>
<reference evidence="3" key="1">
    <citation type="submission" date="2017-09" db="EMBL/GenBank/DDBJ databases">
        <title>Metaegenomics of thermophilic ammonia-oxidizing enrichment culture.</title>
        <authorList>
            <person name="Kato S."/>
            <person name="Suzuki K."/>
        </authorList>
    </citation>
    <scope>NUCLEOTIDE SEQUENCE [LARGE SCALE GENOMIC DNA]</scope>
</reference>
<evidence type="ECO:0000256" key="1">
    <source>
        <dbReference type="SAM" id="Phobius"/>
    </source>
</evidence>
<dbReference type="Proteomes" id="UP000236642">
    <property type="component" value="Unassembled WGS sequence"/>
</dbReference>
<comment type="caution">
    <text evidence="2">The sequence shown here is derived from an EMBL/GenBank/DDBJ whole genome shotgun (WGS) entry which is preliminary data.</text>
</comment>
<keyword evidence="1" id="KW-0472">Membrane</keyword>
<organism evidence="2 3">
    <name type="scientific">Candidatus Thermoflexus japonica</name>
    <dbReference type="NCBI Taxonomy" id="2035417"/>
    <lineage>
        <taxon>Bacteria</taxon>
        <taxon>Bacillati</taxon>
        <taxon>Chloroflexota</taxon>
        <taxon>Thermoflexia</taxon>
        <taxon>Thermoflexales</taxon>
        <taxon>Thermoflexaceae</taxon>
        <taxon>Thermoflexus</taxon>
    </lineage>
</organism>
<feature type="transmembrane region" description="Helical" evidence="1">
    <location>
        <begin position="6"/>
        <end position="29"/>
    </location>
</feature>
<dbReference type="AlphaFoldDB" id="A0A2H5Y9Q1"/>